<gene>
    <name evidence="1" type="ORF">AB5J53_33760</name>
</gene>
<dbReference type="EMBL" id="CP163443">
    <property type="protein sequence ID" value="XDQ56291.1"/>
    <property type="molecule type" value="Genomic_DNA"/>
</dbReference>
<proteinExistence type="predicted"/>
<dbReference type="InterPro" id="IPR011042">
    <property type="entry name" value="6-blade_b-propeller_TolB-like"/>
</dbReference>
<dbReference type="Gene3D" id="2.120.10.30">
    <property type="entry name" value="TolB, C-terminal domain"/>
    <property type="match status" value="1"/>
</dbReference>
<dbReference type="AlphaFoldDB" id="A0AB39RNN9"/>
<protein>
    <submittedName>
        <fullName evidence="1">Uncharacterized protein</fullName>
    </submittedName>
</protein>
<dbReference type="SUPFAM" id="SSF50969">
    <property type="entry name" value="YVTN repeat-like/Quinoprotein amine dehydrogenase"/>
    <property type="match status" value="1"/>
</dbReference>
<accession>A0AB39RNN9</accession>
<organism evidence="1">
    <name type="scientific">Streptomyces sp. R41</name>
    <dbReference type="NCBI Taxonomy" id="3238632"/>
    <lineage>
        <taxon>Bacteria</taxon>
        <taxon>Bacillati</taxon>
        <taxon>Actinomycetota</taxon>
        <taxon>Actinomycetes</taxon>
        <taxon>Kitasatosporales</taxon>
        <taxon>Streptomycetaceae</taxon>
        <taxon>Streptomyces</taxon>
    </lineage>
</organism>
<evidence type="ECO:0000313" key="1">
    <source>
        <dbReference type="EMBL" id="XDQ56291.1"/>
    </source>
</evidence>
<dbReference type="RefSeq" id="WP_369249392.1">
    <property type="nucleotide sequence ID" value="NZ_CP163443.1"/>
</dbReference>
<sequence>MSRAAQASTVSAGALETALLLALTGAAAPHPPRVERAGVAADGNQADGPPTDAAISADGRYVALPSTAPGPGCAQFFACLRGKDLTTGEVTGIDLGPGYAHRSPLLSTDAGRVAFTAGTRFPALLFNARGGLYGHDVRTGAVRRVADGRATVATDDGHRVAVADAGGPRVLDLRTGRSTAAGPAGAGAGKGALAAKGHAMTFSSDAADPVPDDTNGVSDVFVRHIH</sequence>
<name>A0AB39RNN9_9ACTN</name>
<reference evidence="1" key="1">
    <citation type="submission" date="2024-07" db="EMBL/GenBank/DDBJ databases">
        <authorList>
            <person name="Yu S.T."/>
        </authorList>
    </citation>
    <scope>NUCLEOTIDE SEQUENCE</scope>
    <source>
        <strain evidence="1">R41</strain>
    </source>
</reference>
<dbReference type="InterPro" id="IPR011044">
    <property type="entry name" value="Quino_amine_DH_bsu"/>
</dbReference>